<organism evidence="2 3">
    <name type="scientific">Polychaeton citri CBS 116435</name>
    <dbReference type="NCBI Taxonomy" id="1314669"/>
    <lineage>
        <taxon>Eukaryota</taxon>
        <taxon>Fungi</taxon>
        <taxon>Dikarya</taxon>
        <taxon>Ascomycota</taxon>
        <taxon>Pezizomycotina</taxon>
        <taxon>Dothideomycetes</taxon>
        <taxon>Dothideomycetidae</taxon>
        <taxon>Capnodiales</taxon>
        <taxon>Capnodiaceae</taxon>
        <taxon>Polychaeton</taxon>
    </lineage>
</organism>
<dbReference type="AlphaFoldDB" id="A0A9P4Q393"/>
<feature type="region of interest" description="Disordered" evidence="1">
    <location>
        <begin position="1"/>
        <end position="21"/>
    </location>
</feature>
<evidence type="ECO:0000313" key="3">
    <source>
        <dbReference type="Proteomes" id="UP000799441"/>
    </source>
</evidence>
<keyword evidence="3" id="KW-1185">Reference proteome</keyword>
<protein>
    <submittedName>
        <fullName evidence="2">Uncharacterized protein</fullName>
    </submittedName>
</protein>
<name>A0A9P4Q393_9PEZI</name>
<dbReference type="EMBL" id="MU003817">
    <property type="protein sequence ID" value="KAF2718974.1"/>
    <property type="molecule type" value="Genomic_DNA"/>
</dbReference>
<reference evidence="2" key="1">
    <citation type="journal article" date="2020" name="Stud. Mycol.">
        <title>101 Dothideomycetes genomes: a test case for predicting lifestyles and emergence of pathogens.</title>
        <authorList>
            <person name="Haridas S."/>
            <person name="Albert R."/>
            <person name="Binder M."/>
            <person name="Bloem J."/>
            <person name="Labutti K."/>
            <person name="Salamov A."/>
            <person name="Andreopoulos B."/>
            <person name="Baker S."/>
            <person name="Barry K."/>
            <person name="Bills G."/>
            <person name="Bluhm B."/>
            <person name="Cannon C."/>
            <person name="Castanera R."/>
            <person name="Culley D."/>
            <person name="Daum C."/>
            <person name="Ezra D."/>
            <person name="Gonzalez J."/>
            <person name="Henrissat B."/>
            <person name="Kuo A."/>
            <person name="Liang C."/>
            <person name="Lipzen A."/>
            <person name="Lutzoni F."/>
            <person name="Magnuson J."/>
            <person name="Mondo S."/>
            <person name="Nolan M."/>
            <person name="Ohm R."/>
            <person name="Pangilinan J."/>
            <person name="Park H.-J."/>
            <person name="Ramirez L."/>
            <person name="Alfaro M."/>
            <person name="Sun H."/>
            <person name="Tritt A."/>
            <person name="Yoshinaga Y."/>
            <person name="Zwiers L.-H."/>
            <person name="Turgeon B."/>
            <person name="Goodwin S."/>
            <person name="Spatafora J."/>
            <person name="Crous P."/>
            <person name="Grigoriev I."/>
        </authorList>
    </citation>
    <scope>NUCLEOTIDE SEQUENCE</scope>
    <source>
        <strain evidence="2">CBS 116435</strain>
    </source>
</reference>
<evidence type="ECO:0000313" key="2">
    <source>
        <dbReference type="EMBL" id="KAF2718974.1"/>
    </source>
</evidence>
<gene>
    <name evidence="2" type="ORF">K431DRAFT_122993</name>
</gene>
<sequence>MRSFADALWPDSSQSKVEPHGRKGPGYFPDFYYDVKSWIWGTLASSQATLHSSLLYAFPVASQHDPTSTGHFRGRGTAKPTSTTIVKHHINRIVRTELIHGAHHSFTAMVSRRAMLPCCVRAVIALAPLASHATISPNDPAVACPSPACDVHDTGVIMPEGFETGRIVFRSFISSIMLS</sequence>
<dbReference type="Proteomes" id="UP000799441">
    <property type="component" value="Unassembled WGS sequence"/>
</dbReference>
<comment type="caution">
    <text evidence="2">The sequence shown here is derived from an EMBL/GenBank/DDBJ whole genome shotgun (WGS) entry which is preliminary data.</text>
</comment>
<evidence type="ECO:0000256" key="1">
    <source>
        <dbReference type="SAM" id="MobiDB-lite"/>
    </source>
</evidence>
<accession>A0A9P4Q393</accession>
<proteinExistence type="predicted"/>